<gene>
    <name evidence="1" type="ORF">GGR32_001895</name>
</gene>
<dbReference type="EMBL" id="JACIFO010000007">
    <property type="protein sequence ID" value="MBB4119593.1"/>
    <property type="molecule type" value="Genomic_DNA"/>
</dbReference>
<accession>A0A840EST3</accession>
<organism evidence="1 2">
    <name type="scientific">Mesonia hippocampi</name>
    <dbReference type="NCBI Taxonomy" id="1628250"/>
    <lineage>
        <taxon>Bacteria</taxon>
        <taxon>Pseudomonadati</taxon>
        <taxon>Bacteroidota</taxon>
        <taxon>Flavobacteriia</taxon>
        <taxon>Flavobacteriales</taxon>
        <taxon>Flavobacteriaceae</taxon>
        <taxon>Mesonia</taxon>
    </lineage>
</organism>
<dbReference type="Proteomes" id="UP000553034">
    <property type="component" value="Unassembled WGS sequence"/>
</dbReference>
<keyword evidence="2" id="KW-1185">Reference proteome</keyword>
<dbReference type="RefSeq" id="WP_183477939.1">
    <property type="nucleotide sequence ID" value="NZ_JACIFO010000007.1"/>
</dbReference>
<evidence type="ECO:0000313" key="1">
    <source>
        <dbReference type="EMBL" id="MBB4119593.1"/>
    </source>
</evidence>
<comment type="caution">
    <text evidence="1">The sequence shown here is derived from an EMBL/GenBank/DDBJ whole genome shotgun (WGS) entry which is preliminary data.</text>
</comment>
<name>A0A840EST3_9FLAO</name>
<protein>
    <recommendedName>
        <fullName evidence="3">DUF1266 domain-containing protein</fullName>
    </recommendedName>
</protein>
<proteinExistence type="predicted"/>
<evidence type="ECO:0000313" key="2">
    <source>
        <dbReference type="Proteomes" id="UP000553034"/>
    </source>
</evidence>
<sequence length="217" mass="25400">MDFESITEQDRLNFSALLLLSYFPEAKLDSVFGLDSENEEQRYKVEKLLKLYNIGSSSELRIIVHNYQAGDYANASIYQIAEELRDYNEEQFIDFLSEIESPPKLNKYKLIYPQRFYITDKTLLGYNYSLSSLFIRLAGVMGYMTAEEIHLRHIDLAKKVAKQFDTWAAFHQNVLLGHQLFAYSLEATPSIYPQHNNLWSNLLHIQASYPEWFKKSV</sequence>
<reference evidence="1 2" key="1">
    <citation type="submission" date="2020-08" db="EMBL/GenBank/DDBJ databases">
        <title>Genomic Encyclopedia of Type Strains, Phase IV (KMG-IV): sequencing the most valuable type-strain genomes for metagenomic binning, comparative biology and taxonomic classification.</title>
        <authorList>
            <person name="Goeker M."/>
        </authorList>
    </citation>
    <scope>NUCLEOTIDE SEQUENCE [LARGE SCALE GENOMIC DNA]</scope>
    <source>
        <strain evidence="1 2">DSM 29568</strain>
    </source>
</reference>
<evidence type="ECO:0008006" key="3">
    <source>
        <dbReference type="Google" id="ProtNLM"/>
    </source>
</evidence>
<dbReference type="AlphaFoldDB" id="A0A840EST3"/>